<evidence type="ECO:0000259" key="1">
    <source>
        <dbReference type="PROSITE" id="PS50188"/>
    </source>
</evidence>
<evidence type="ECO:0000313" key="3">
    <source>
        <dbReference type="Proteomes" id="UP000186601"/>
    </source>
</evidence>
<proteinExistence type="predicted"/>
<accession>A0A2R6S454</accession>
<comment type="caution">
    <text evidence="2">The sequence shown here is derived from an EMBL/GenBank/DDBJ whole genome shotgun (WGS) entry which is preliminary data.</text>
</comment>
<dbReference type="EMBL" id="MLYV02000084">
    <property type="protein sequence ID" value="PSS37056.1"/>
    <property type="molecule type" value="Genomic_DNA"/>
</dbReference>
<feature type="domain" description="B30.2/SPRY" evidence="1">
    <location>
        <begin position="1"/>
        <end position="118"/>
    </location>
</feature>
<sequence>MGKMAESSIRLPSPLGLPFVYPETRAVLMRCPEWEVVSGDVVGCGVDFDDQIIFFIKNGMPMGEYRLFVVVSLHRLNIQAGVTTFAYFGIARVVTLVPAVELEPPSATVFVNFGHSPFRWNPPGKSEDTNLIPRALFNAYESFFVAASSWDIVHEQVDVSPDGRQLWKSMFNILSVIGSRVHYYLTNTRTCLSPRAD</sequence>
<protein>
    <recommendedName>
        <fullName evidence="1">B30.2/SPRY domain-containing protein</fullName>
    </recommendedName>
</protein>
<keyword evidence="3" id="KW-1185">Reference proteome</keyword>
<dbReference type="PROSITE" id="PS50188">
    <property type="entry name" value="B302_SPRY"/>
    <property type="match status" value="1"/>
</dbReference>
<dbReference type="InterPro" id="IPR043136">
    <property type="entry name" value="B30.2/SPRY_sf"/>
</dbReference>
<dbReference type="Proteomes" id="UP000186601">
    <property type="component" value="Unassembled WGS sequence"/>
</dbReference>
<dbReference type="InterPro" id="IPR001870">
    <property type="entry name" value="B30.2/SPRY"/>
</dbReference>
<organism evidence="2 3">
    <name type="scientific">Hermanssonia centrifuga</name>
    <dbReference type="NCBI Taxonomy" id="98765"/>
    <lineage>
        <taxon>Eukaryota</taxon>
        <taxon>Fungi</taxon>
        <taxon>Dikarya</taxon>
        <taxon>Basidiomycota</taxon>
        <taxon>Agaricomycotina</taxon>
        <taxon>Agaricomycetes</taxon>
        <taxon>Polyporales</taxon>
        <taxon>Meruliaceae</taxon>
        <taxon>Hermanssonia</taxon>
    </lineage>
</organism>
<name>A0A2R6S454_9APHY</name>
<dbReference type="Gene3D" id="2.60.120.920">
    <property type="match status" value="1"/>
</dbReference>
<gene>
    <name evidence="2" type="ORF">PHLCEN_2v1095</name>
</gene>
<dbReference type="AlphaFoldDB" id="A0A2R6S454"/>
<reference evidence="2 3" key="1">
    <citation type="submission" date="2018-02" db="EMBL/GenBank/DDBJ databases">
        <title>Genome sequence of the basidiomycete white-rot fungus Phlebia centrifuga.</title>
        <authorList>
            <person name="Granchi Z."/>
            <person name="Peng M."/>
            <person name="de Vries R.P."/>
            <person name="Hilden K."/>
            <person name="Makela M.R."/>
            <person name="Grigoriev I."/>
            <person name="Riley R."/>
        </authorList>
    </citation>
    <scope>NUCLEOTIDE SEQUENCE [LARGE SCALE GENOMIC DNA]</scope>
    <source>
        <strain evidence="2 3">FBCC195</strain>
    </source>
</reference>
<evidence type="ECO:0000313" key="2">
    <source>
        <dbReference type="EMBL" id="PSS37056.1"/>
    </source>
</evidence>